<evidence type="ECO:0000313" key="2">
    <source>
        <dbReference type="EMBL" id="MBZ4187252.1"/>
    </source>
</evidence>
<proteinExistence type="predicted"/>
<dbReference type="RefSeq" id="WP_223629916.1">
    <property type="nucleotide sequence ID" value="NZ_JAIQDJ010000059.1"/>
</dbReference>
<feature type="chain" id="PRO_5046938190" description="Integron gene cassette protein" evidence="1">
    <location>
        <begin position="25"/>
        <end position="128"/>
    </location>
</feature>
<dbReference type="EMBL" id="JAIQDJ010000059">
    <property type="protein sequence ID" value="MBZ4187252.1"/>
    <property type="molecule type" value="Genomic_DNA"/>
</dbReference>
<feature type="signal peptide" evidence="1">
    <location>
        <begin position="1"/>
        <end position="24"/>
    </location>
</feature>
<accession>A0ABS7THC1</accession>
<dbReference type="Proteomes" id="UP001430290">
    <property type="component" value="Unassembled WGS sequence"/>
</dbReference>
<comment type="caution">
    <text evidence="2">The sequence shown here is derived from an EMBL/GenBank/DDBJ whole genome shotgun (WGS) entry which is preliminary data.</text>
</comment>
<sequence length="128" mass="13647">MTTYRFSLVLLALAIAAVGTPYPAASVEPVKMYAQDMVDRADYILVAKVTRTYDGQGPEKFADLEPVSLIKGTAPMTVMYKTGISEFDPACCETGASYLFFLQRTPNGSAVVVGGRGDAIKVTSDPPA</sequence>
<evidence type="ECO:0000313" key="3">
    <source>
        <dbReference type="Proteomes" id="UP001430290"/>
    </source>
</evidence>
<evidence type="ECO:0008006" key="4">
    <source>
        <dbReference type="Google" id="ProtNLM"/>
    </source>
</evidence>
<name>A0ABS7THC1_9GAMM</name>
<keyword evidence="1" id="KW-0732">Signal</keyword>
<keyword evidence="3" id="KW-1185">Reference proteome</keyword>
<evidence type="ECO:0000256" key="1">
    <source>
        <dbReference type="SAM" id="SignalP"/>
    </source>
</evidence>
<gene>
    <name evidence="2" type="ORF">K7B09_13060</name>
</gene>
<protein>
    <recommendedName>
        <fullName evidence="4">Integron gene cassette protein</fullName>
    </recommendedName>
</protein>
<reference evidence="2" key="1">
    <citation type="submission" date="2021-09" db="EMBL/GenBank/DDBJ databases">
        <authorList>
            <person name="Wu T."/>
            <person name="Guo S.Z."/>
        </authorList>
    </citation>
    <scope>NUCLEOTIDE SEQUENCE</scope>
    <source>
        <strain evidence="2">RSS-23</strain>
    </source>
</reference>
<organism evidence="2 3">
    <name type="scientific">Thermomonas beijingensis</name>
    <dbReference type="NCBI Taxonomy" id="2872701"/>
    <lineage>
        <taxon>Bacteria</taxon>
        <taxon>Pseudomonadati</taxon>
        <taxon>Pseudomonadota</taxon>
        <taxon>Gammaproteobacteria</taxon>
        <taxon>Lysobacterales</taxon>
        <taxon>Lysobacteraceae</taxon>
        <taxon>Thermomonas</taxon>
    </lineage>
</organism>